<feature type="signal peptide" evidence="1">
    <location>
        <begin position="1"/>
        <end position="28"/>
    </location>
</feature>
<accession>A0A1H1PJD3</accession>
<keyword evidence="3" id="KW-1185">Reference proteome</keyword>
<dbReference type="RefSeq" id="WP_244548971.1">
    <property type="nucleotide sequence ID" value="NZ_LT629750.1"/>
</dbReference>
<feature type="chain" id="PRO_5009256604" description="PsiF repeat-containing protein" evidence="1">
    <location>
        <begin position="29"/>
        <end position="88"/>
    </location>
</feature>
<organism evidence="2 3">
    <name type="scientific">Bradyrhizobium canariense</name>
    <dbReference type="NCBI Taxonomy" id="255045"/>
    <lineage>
        <taxon>Bacteria</taxon>
        <taxon>Pseudomonadati</taxon>
        <taxon>Pseudomonadota</taxon>
        <taxon>Alphaproteobacteria</taxon>
        <taxon>Hyphomicrobiales</taxon>
        <taxon>Nitrobacteraceae</taxon>
        <taxon>Bradyrhizobium</taxon>
    </lineage>
</organism>
<dbReference type="AlphaFoldDB" id="A0A1H1PJD3"/>
<evidence type="ECO:0000313" key="3">
    <source>
        <dbReference type="Proteomes" id="UP000243904"/>
    </source>
</evidence>
<evidence type="ECO:0008006" key="4">
    <source>
        <dbReference type="Google" id="ProtNLM"/>
    </source>
</evidence>
<evidence type="ECO:0000313" key="2">
    <source>
        <dbReference type="EMBL" id="SDS11348.1"/>
    </source>
</evidence>
<name>A0A1H1PJD3_9BRAD</name>
<reference evidence="3" key="1">
    <citation type="submission" date="2016-10" db="EMBL/GenBank/DDBJ databases">
        <authorList>
            <person name="Varghese N."/>
            <person name="Submissions S."/>
        </authorList>
    </citation>
    <scope>NUCLEOTIDE SEQUENCE [LARGE SCALE GENOMIC DNA]</scope>
    <source>
        <strain evidence="3">GAS369</strain>
    </source>
</reference>
<dbReference type="Proteomes" id="UP000243904">
    <property type="component" value="Chromosome I"/>
</dbReference>
<evidence type="ECO:0000256" key="1">
    <source>
        <dbReference type="SAM" id="SignalP"/>
    </source>
</evidence>
<keyword evidence="1" id="KW-0732">Signal</keyword>
<gene>
    <name evidence="2" type="ORF">SAMN05444158_1046</name>
</gene>
<proteinExistence type="predicted"/>
<protein>
    <recommendedName>
        <fullName evidence="4">PsiF repeat-containing protein</fullName>
    </recommendedName>
</protein>
<dbReference type="EMBL" id="LT629750">
    <property type="protein sequence ID" value="SDS11348.1"/>
    <property type="molecule type" value="Genomic_DNA"/>
</dbReference>
<sequence length="88" mass="8897">MFVTSKPAIVTCAFLSVASSLVSTGASAVTVEVAKKCDLLVAKAFPPREPGNPAAGSAKGTAQDQRSYFSKCVANGGNMDGGADKDTK</sequence>